<evidence type="ECO:0008006" key="3">
    <source>
        <dbReference type="Google" id="ProtNLM"/>
    </source>
</evidence>
<feature type="non-terminal residue" evidence="2">
    <location>
        <position position="1"/>
    </location>
</feature>
<sequence length="236" mass="26981">RLPMQVKVGQIAEPKWIRSMEISPGSEIVHHTVSSHLGVGVPGRGPFEFPEGWGILLPEDPSVSISMHYHKDPGPGTAVMDETQGGFMFYEDGDIIDHVVETSLQPFREFTIPAGDPNYEVQNVTEFDEDIYLLSMGPHAHYRGKAVKIELERPDRDFRETLLWVPDYDFNWQFQYELEEPYFIPAGSRMHITWWYDNSVANPYNPDPTAEVNYGPATTDEMMNARIYFARAEPLG</sequence>
<name>A0A383DEP4_9ZZZZ</name>
<gene>
    <name evidence="2" type="ORF">METZ01_LOCUS495820</name>
</gene>
<dbReference type="AlphaFoldDB" id="A0A383DEP4"/>
<dbReference type="Gene3D" id="2.60.120.230">
    <property type="match status" value="1"/>
</dbReference>
<protein>
    <recommendedName>
        <fullName evidence="3">Copper type II ascorbate-dependent monooxygenase C-terminal domain-containing protein</fullName>
    </recommendedName>
</protein>
<organism evidence="2">
    <name type="scientific">marine metagenome</name>
    <dbReference type="NCBI Taxonomy" id="408172"/>
    <lineage>
        <taxon>unclassified sequences</taxon>
        <taxon>metagenomes</taxon>
        <taxon>ecological metagenomes</taxon>
    </lineage>
</organism>
<dbReference type="EMBL" id="UINC01216715">
    <property type="protein sequence ID" value="SVE42966.1"/>
    <property type="molecule type" value="Genomic_DNA"/>
</dbReference>
<dbReference type="GO" id="GO:0016715">
    <property type="term" value="F:oxidoreductase activity, acting on paired donors, with incorporation or reduction of molecular oxygen, reduced ascorbate as one donor, and incorporation of one atom of oxygen"/>
    <property type="evidence" value="ECO:0007669"/>
    <property type="project" value="InterPro"/>
</dbReference>
<keyword evidence="1" id="KW-1015">Disulfide bond</keyword>
<proteinExistence type="predicted"/>
<reference evidence="2" key="1">
    <citation type="submission" date="2018-05" db="EMBL/GenBank/DDBJ databases">
        <authorList>
            <person name="Lanie J.A."/>
            <person name="Ng W.-L."/>
            <person name="Kazmierczak K.M."/>
            <person name="Andrzejewski T.M."/>
            <person name="Davidsen T.M."/>
            <person name="Wayne K.J."/>
            <person name="Tettelin H."/>
            <person name="Glass J.I."/>
            <person name="Rusch D."/>
            <person name="Podicherti R."/>
            <person name="Tsui H.-C.T."/>
            <person name="Winkler M.E."/>
        </authorList>
    </citation>
    <scope>NUCLEOTIDE SEQUENCE</scope>
</reference>
<dbReference type="InterPro" id="IPR008977">
    <property type="entry name" value="PHM/PNGase_F_dom_sf"/>
</dbReference>
<dbReference type="SUPFAM" id="SSF49742">
    <property type="entry name" value="PHM/PNGase F"/>
    <property type="match status" value="2"/>
</dbReference>
<evidence type="ECO:0000256" key="1">
    <source>
        <dbReference type="ARBA" id="ARBA00023157"/>
    </source>
</evidence>
<evidence type="ECO:0000313" key="2">
    <source>
        <dbReference type="EMBL" id="SVE42966.1"/>
    </source>
</evidence>
<feature type="non-terminal residue" evidence="2">
    <location>
        <position position="236"/>
    </location>
</feature>
<dbReference type="InterPro" id="IPR014784">
    <property type="entry name" value="Cu2_ascorb_mOase-like_C"/>
</dbReference>
<accession>A0A383DEP4</accession>